<accession>A0ABM7Y577</accession>
<dbReference type="Proteomes" id="UP000831327">
    <property type="component" value="Chromosome"/>
</dbReference>
<keyword evidence="1" id="KW-0472">Membrane</keyword>
<keyword evidence="1" id="KW-1133">Transmembrane helix</keyword>
<protein>
    <submittedName>
        <fullName evidence="2">Uncharacterized protein</fullName>
    </submittedName>
</protein>
<evidence type="ECO:0000256" key="1">
    <source>
        <dbReference type="SAM" id="Phobius"/>
    </source>
</evidence>
<gene>
    <name evidence="2" type="ORF">Rmf_29730</name>
</gene>
<evidence type="ECO:0000313" key="3">
    <source>
        <dbReference type="Proteomes" id="UP000831327"/>
    </source>
</evidence>
<name>A0ABM7Y577_9PROT</name>
<proteinExistence type="predicted"/>
<evidence type="ECO:0000313" key="2">
    <source>
        <dbReference type="EMBL" id="BDG73044.1"/>
    </source>
</evidence>
<reference evidence="2 3" key="1">
    <citation type="journal article" date="2016" name="Microbes Environ.">
        <title>Phylogenetically diverse aerobic anoxygenic phototrophic bacteria isolated from epilithic biofilms in Tama river, Japan.</title>
        <authorList>
            <person name="Hirose S."/>
            <person name="Matsuura K."/>
            <person name="Haruta S."/>
        </authorList>
    </citation>
    <scope>NUCLEOTIDE SEQUENCE [LARGE SCALE GENOMIC DNA]</scope>
    <source>
        <strain evidence="2 3">S08</strain>
    </source>
</reference>
<keyword evidence="1" id="KW-0812">Transmembrane</keyword>
<keyword evidence="3" id="KW-1185">Reference proteome</keyword>
<organism evidence="2 3">
    <name type="scientific">Roseomonas fluvialis</name>
    <dbReference type="NCBI Taxonomy" id="1750527"/>
    <lineage>
        <taxon>Bacteria</taxon>
        <taxon>Pseudomonadati</taxon>
        <taxon>Pseudomonadota</taxon>
        <taxon>Alphaproteobacteria</taxon>
        <taxon>Acetobacterales</taxon>
        <taxon>Roseomonadaceae</taxon>
        <taxon>Roseomonas</taxon>
    </lineage>
</organism>
<dbReference type="RefSeq" id="WP_244407269.1">
    <property type="nucleotide sequence ID" value="NZ_AP025637.1"/>
</dbReference>
<dbReference type="EMBL" id="AP025637">
    <property type="protein sequence ID" value="BDG73044.1"/>
    <property type="molecule type" value="Genomic_DNA"/>
</dbReference>
<feature type="transmembrane region" description="Helical" evidence="1">
    <location>
        <begin position="32"/>
        <end position="51"/>
    </location>
</feature>
<sequence length="53" mass="5869">MAEQEKAPARGNRLNDTTAVRGGTTPGILRYMLFWSLLLVVVAMAGVWFFVRG</sequence>